<organism evidence="9 10">
    <name type="scientific">Hibiscus syriacus</name>
    <name type="common">Rose of Sharon</name>
    <dbReference type="NCBI Taxonomy" id="106335"/>
    <lineage>
        <taxon>Eukaryota</taxon>
        <taxon>Viridiplantae</taxon>
        <taxon>Streptophyta</taxon>
        <taxon>Embryophyta</taxon>
        <taxon>Tracheophyta</taxon>
        <taxon>Spermatophyta</taxon>
        <taxon>Magnoliopsida</taxon>
        <taxon>eudicotyledons</taxon>
        <taxon>Gunneridae</taxon>
        <taxon>Pentapetalae</taxon>
        <taxon>rosids</taxon>
        <taxon>malvids</taxon>
        <taxon>Malvales</taxon>
        <taxon>Malvaceae</taxon>
        <taxon>Malvoideae</taxon>
        <taxon>Hibiscus</taxon>
    </lineage>
</organism>
<dbReference type="PANTHER" id="PTHR10383:SF23">
    <property type="entry name" value="SERINC-DOMAIN CONTAINING SERINE AND SPHINGOLIPID BIOSYNTHESIS PROTEIN"/>
    <property type="match status" value="1"/>
</dbReference>
<keyword evidence="10" id="KW-1185">Reference proteome</keyword>
<dbReference type="Proteomes" id="UP000436088">
    <property type="component" value="Unassembled WGS sequence"/>
</dbReference>
<evidence type="ECO:0000256" key="6">
    <source>
        <dbReference type="SAM" id="MobiDB-lite"/>
    </source>
</evidence>
<evidence type="ECO:0000256" key="7">
    <source>
        <dbReference type="SAM" id="Phobius"/>
    </source>
</evidence>
<dbReference type="InterPro" id="IPR005016">
    <property type="entry name" value="TDE1/TMS"/>
</dbReference>
<comment type="subcellular location">
    <subcellularLocation>
        <location evidence="1">Membrane</location>
        <topology evidence="1">Multi-pass membrane protein</topology>
    </subcellularLocation>
</comment>
<keyword evidence="5 7" id="KW-0472">Membrane</keyword>
<dbReference type="Pfam" id="PF03348">
    <property type="entry name" value="Serinc"/>
    <property type="match status" value="1"/>
</dbReference>
<feature type="transmembrane region" description="Helical" evidence="7">
    <location>
        <begin position="20"/>
        <end position="39"/>
    </location>
</feature>
<feature type="transmembrane region" description="Helical" evidence="7">
    <location>
        <begin position="140"/>
        <end position="159"/>
    </location>
</feature>
<dbReference type="GO" id="GO:0016020">
    <property type="term" value="C:membrane"/>
    <property type="evidence" value="ECO:0007669"/>
    <property type="project" value="UniProtKB-SubCell"/>
</dbReference>
<comment type="caution">
    <text evidence="9">The sequence shown here is derived from an EMBL/GenBank/DDBJ whole genome shotgun (WGS) entry which is preliminary data.</text>
</comment>
<evidence type="ECO:0000313" key="10">
    <source>
        <dbReference type="Proteomes" id="UP000436088"/>
    </source>
</evidence>
<evidence type="ECO:0000256" key="3">
    <source>
        <dbReference type="ARBA" id="ARBA00022692"/>
    </source>
</evidence>
<feature type="compositionally biased region" description="Polar residues" evidence="6">
    <location>
        <begin position="231"/>
        <end position="243"/>
    </location>
</feature>
<keyword evidence="4 7" id="KW-1133">Transmembrane helix</keyword>
<comment type="similarity">
    <text evidence="2">Belongs to the TDE1 family.</text>
</comment>
<proteinExistence type="inferred from homology"/>
<feature type="domain" description="DUF7745" evidence="8">
    <location>
        <begin position="276"/>
        <end position="390"/>
    </location>
</feature>
<evidence type="ECO:0000256" key="2">
    <source>
        <dbReference type="ARBA" id="ARBA00006665"/>
    </source>
</evidence>
<keyword evidence="3 7" id="KW-0812">Transmembrane</keyword>
<evidence type="ECO:0000256" key="1">
    <source>
        <dbReference type="ARBA" id="ARBA00004141"/>
    </source>
</evidence>
<gene>
    <name evidence="9" type="ORF">F3Y22_tig00111309pilonHSYRG00143</name>
</gene>
<dbReference type="Pfam" id="PF24924">
    <property type="entry name" value="DUF7745"/>
    <property type="match status" value="1"/>
</dbReference>
<feature type="transmembrane region" description="Helical" evidence="7">
    <location>
        <begin position="78"/>
        <end position="103"/>
    </location>
</feature>
<dbReference type="EMBL" id="VEPZ02001301">
    <property type="protein sequence ID" value="KAE8681771.1"/>
    <property type="molecule type" value="Genomic_DNA"/>
</dbReference>
<protein>
    <submittedName>
        <fullName evidence="9">Cytosolic Fe-S cluster assembly factor narfl-like</fullName>
    </submittedName>
</protein>
<dbReference type="PANTHER" id="PTHR10383">
    <property type="entry name" value="SERINE INCORPORATOR"/>
    <property type="match status" value="1"/>
</dbReference>
<evidence type="ECO:0000256" key="5">
    <source>
        <dbReference type="ARBA" id="ARBA00023136"/>
    </source>
</evidence>
<feature type="transmembrane region" description="Helical" evidence="7">
    <location>
        <begin position="45"/>
        <end position="66"/>
    </location>
</feature>
<accession>A0A6A2YQT4</accession>
<feature type="region of interest" description="Disordered" evidence="6">
    <location>
        <begin position="223"/>
        <end position="248"/>
    </location>
</feature>
<name>A0A6A2YQT4_HIBSY</name>
<evidence type="ECO:0000313" key="9">
    <source>
        <dbReference type="EMBL" id="KAE8681771.1"/>
    </source>
</evidence>
<evidence type="ECO:0000256" key="4">
    <source>
        <dbReference type="ARBA" id="ARBA00022989"/>
    </source>
</evidence>
<dbReference type="InterPro" id="IPR056647">
    <property type="entry name" value="DUF7745"/>
</dbReference>
<reference evidence="9" key="1">
    <citation type="submission" date="2019-09" db="EMBL/GenBank/DDBJ databases">
        <title>Draft genome information of white flower Hibiscus syriacus.</title>
        <authorList>
            <person name="Kim Y.-M."/>
        </authorList>
    </citation>
    <scope>NUCLEOTIDE SEQUENCE [LARGE SCALE GENOMIC DNA]</scope>
    <source>
        <strain evidence="9">YM2019G1</strain>
    </source>
</reference>
<sequence length="397" mass="45412">MALGMVGAEVFPIGRIDGGFILRSSGFYSYVWSLFSLLAGEVARIGAGVFLLLQLVSVIEFIRWWNKYWAPDEQSKKSICSIALFTSTVFYVASICGIVSMYYFYAPKESCSLNIFFITWTFILVIVMMAMSMHSKVNRGLLSSGIMAAYVVFLCWSAVRSEYELNNIEPSIKVVGVDKALASGAGDCEPESHREQYHNPHSRGLFDRPSVSVEPRFSRPSAAWEHGIHPQPSNKRYSSIRTQNSEREGRQYSRSYVLELVSYASVSLKQKDVKELRDFWDSWKSDRKQKFSQRYGDIVFLLHVKTDEPLIRALVQLWNSGYNCFTFNQEDMVPTIEEYTTLMHCESIRMERAYIKHIKSQSFKNLLAKVIEVGEKWVTDQARCKGNGEGNARLNIK</sequence>
<dbReference type="AlphaFoldDB" id="A0A6A2YQT4"/>
<evidence type="ECO:0000259" key="8">
    <source>
        <dbReference type="Pfam" id="PF24924"/>
    </source>
</evidence>
<feature type="transmembrane region" description="Helical" evidence="7">
    <location>
        <begin position="115"/>
        <end position="133"/>
    </location>
</feature>